<evidence type="ECO:0000313" key="4">
    <source>
        <dbReference type="Proteomes" id="UP000231701"/>
    </source>
</evidence>
<dbReference type="Proteomes" id="UP000231701">
    <property type="component" value="Chromosome"/>
</dbReference>
<gene>
    <name evidence="3" type="ORF">Ga0123461_0026</name>
</gene>
<protein>
    <submittedName>
        <fullName evidence="3">CBS domain-containing protein</fullName>
    </submittedName>
</protein>
<evidence type="ECO:0000259" key="2">
    <source>
        <dbReference type="PROSITE" id="PS51371"/>
    </source>
</evidence>
<organism evidence="3 4">
    <name type="scientific">Mariprofundus aestuarium</name>
    <dbReference type="NCBI Taxonomy" id="1921086"/>
    <lineage>
        <taxon>Bacteria</taxon>
        <taxon>Pseudomonadati</taxon>
        <taxon>Pseudomonadota</taxon>
        <taxon>Candidatius Mariprofundia</taxon>
        <taxon>Mariprofundales</taxon>
        <taxon>Mariprofundaceae</taxon>
        <taxon>Mariprofundus</taxon>
    </lineage>
</organism>
<reference evidence="3 4" key="1">
    <citation type="submission" date="2016-12" db="EMBL/GenBank/DDBJ databases">
        <title>Isolation and genomic insights into novel planktonic Zetaproteobacteria from stratified waters of the Chesapeake Bay.</title>
        <authorList>
            <person name="McAllister S.M."/>
            <person name="Kato S."/>
            <person name="Chan C.S."/>
            <person name="Chiu B.K."/>
            <person name="Field E.K."/>
        </authorList>
    </citation>
    <scope>NUCLEOTIDE SEQUENCE [LARGE SCALE GENOMIC DNA]</scope>
    <source>
        <strain evidence="3 4">CP-5</strain>
    </source>
</reference>
<dbReference type="Pfam" id="PF00571">
    <property type="entry name" value="CBS"/>
    <property type="match status" value="1"/>
</dbReference>
<proteinExistence type="predicted"/>
<keyword evidence="4" id="KW-1185">Reference proteome</keyword>
<dbReference type="OrthoDB" id="5772871at2"/>
<dbReference type="Gene3D" id="3.10.580.10">
    <property type="entry name" value="CBS-domain"/>
    <property type="match status" value="1"/>
</dbReference>
<dbReference type="KEGG" id="maes:Ga0123461_0026"/>
<keyword evidence="1" id="KW-0129">CBS domain</keyword>
<dbReference type="SMART" id="SM00116">
    <property type="entry name" value="CBS"/>
    <property type="match status" value="1"/>
</dbReference>
<dbReference type="RefSeq" id="WP_100276485.1">
    <property type="nucleotide sequence ID" value="NZ_CP018799.1"/>
</dbReference>
<name>A0A2K8KXC4_MARES</name>
<evidence type="ECO:0000256" key="1">
    <source>
        <dbReference type="PROSITE-ProRule" id="PRU00703"/>
    </source>
</evidence>
<dbReference type="InterPro" id="IPR046342">
    <property type="entry name" value="CBS_dom_sf"/>
</dbReference>
<evidence type="ECO:0000313" key="3">
    <source>
        <dbReference type="EMBL" id="ATX78479.1"/>
    </source>
</evidence>
<sequence>MKLMDVVVPTGVVLPGMKIGDAFRECTIHNVGGLPYCNAEGNIVGRFSLRHTFKCLCVPDDMAHHAHLLGDRICSESTPEVVSGEILNMTVDRYIIENVATITPSSPVIKALSIMEKFNSNYIFLLDGERYVGVITRMAIAGLLLKYHKF</sequence>
<dbReference type="InterPro" id="IPR000644">
    <property type="entry name" value="CBS_dom"/>
</dbReference>
<dbReference type="CDD" id="cd02205">
    <property type="entry name" value="CBS_pair_SF"/>
    <property type="match status" value="1"/>
</dbReference>
<dbReference type="AlphaFoldDB" id="A0A2K8KXC4"/>
<dbReference type="PROSITE" id="PS51371">
    <property type="entry name" value="CBS"/>
    <property type="match status" value="1"/>
</dbReference>
<dbReference type="SUPFAM" id="SSF54631">
    <property type="entry name" value="CBS-domain pair"/>
    <property type="match status" value="1"/>
</dbReference>
<feature type="domain" description="CBS" evidence="2">
    <location>
        <begin position="95"/>
        <end position="150"/>
    </location>
</feature>
<dbReference type="EMBL" id="CP018799">
    <property type="protein sequence ID" value="ATX78479.1"/>
    <property type="molecule type" value="Genomic_DNA"/>
</dbReference>
<accession>A0A2K8KXC4</accession>